<dbReference type="GO" id="GO:0016705">
    <property type="term" value="F:oxidoreductase activity, acting on paired donors, with incorporation or reduction of molecular oxygen"/>
    <property type="evidence" value="ECO:0007669"/>
    <property type="project" value="InterPro"/>
</dbReference>
<evidence type="ECO:0000313" key="5">
    <source>
        <dbReference type="Proteomes" id="UP000243579"/>
    </source>
</evidence>
<dbReference type="OrthoDB" id="79759at2759"/>
<dbReference type="PRINTS" id="PR00463">
    <property type="entry name" value="EP450I"/>
</dbReference>
<evidence type="ECO:0008006" key="6">
    <source>
        <dbReference type="Google" id="ProtNLM"/>
    </source>
</evidence>
<dbReference type="PANTHER" id="PTHR24305">
    <property type="entry name" value="CYTOCHROME P450"/>
    <property type="match status" value="1"/>
</dbReference>
<sequence>MLGHRFRFLPSSGPIAARNLSNLGELRQLAIDQTVGRQIHQRLAQDPSLTDTAAAKTVMLHVGNQRVIVTKDPAVYKPAFGSYRKKFKPSSACRAELAFYAPQSLFVLTGGNDTRVRQVLDDVLAQQHLDHIPACVERSIDKLAASPFVVMTISPKKTLHELAFDLFHEAVCQVDARSIDCDPLELETLSSATEALNAPMLQALWQLPAGGICHANRGLIHLQEYAKALIAACRAKSSTSKSFLDRLVAATDAGMLSEAELRDNFIGLFLVAHHTTLNALAALLDTVAKRPIIQTQLREALFAAFPRGADDIAVATSSALEAVPFLQWTIDEALQVAPETSVISRQCTSPCVLGGVQFFAGDNVLVDITEAGLPVSSAGGCDYFVSGHVHDAEAVSSWRPTTGLEPQPCPARKLALVQIRAIAAYVIARFVVSPAATALGAFRHHFDVSPSFRYVTNHFMPRSLVVVDHGDWTRIRKTLRRAHTLPHLVASSIDKLDAQLATADTDVITVVPEEAMPKLTFDIIHRVLYQWDPDTVSDAPETTSMLRAALEVSEVMAERLLLPFPSLWSLPLARNRMADTARATLRAKVENLVGERRAYLRSLEDLPRPTLLDFMLAALDNDELSEDEVYDNVMGFFIAGFDTTSNGLSSLLNFLALHQDQNCDRPFLSVFPVGQQPSAATPKELDACTYLGWTLDEILRLSPPATGMLRDCVKACEIAGVRFDVGDEIYFDSHGAAMDPDNYPSNMTDHDAFRPERWESLSYNKSVAMQFGAGPRMCLGHVIAMAELKAVCAYVVSNYELFRRADGLPSSSTRHSPWASRKDTP</sequence>
<dbReference type="InterPro" id="IPR001128">
    <property type="entry name" value="Cyt_P450"/>
</dbReference>
<dbReference type="InterPro" id="IPR002401">
    <property type="entry name" value="Cyt_P450_E_grp-I"/>
</dbReference>
<organism evidence="4 5">
    <name type="scientific">Achlya hypogyna</name>
    <name type="common">Oomycete</name>
    <name type="synonym">Protoachlya hypogyna</name>
    <dbReference type="NCBI Taxonomy" id="1202772"/>
    <lineage>
        <taxon>Eukaryota</taxon>
        <taxon>Sar</taxon>
        <taxon>Stramenopiles</taxon>
        <taxon>Oomycota</taxon>
        <taxon>Saprolegniomycetes</taxon>
        <taxon>Saprolegniales</taxon>
        <taxon>Achlyaceae</taxon>
        <taxon>Achlya</taxon>
    </lineage>
</organism>
<dbReference type="SUPFAM" id="SSF48264">
    <property type="entry name" value="Cytochrome P450"/>
    <property type="match status" value="2"/>
</dbReference>
<dbReference type="GO" id="GO:0020037">
    <property type="term" value="F:heme binding"/>
    <property type="evidence" value="ECO:0007669"/>
    <property type="project" value="InterPro"/>
</dbReference>
<name>A0A1V9ZHQ8_ACHHY</name>
<dbReference type="AlphaFoldDB" id="A0A1V9ZHQ8"/>
<keyword evidence="3" id="KW-0349">Heme</keyword>
<keyword evidence="3" id="KW-0408">Iron</keyword>
<dbReference type="Pfam" id="PF00067">
    <property type="entry name" value="p450"/>
    <property type="match status" value="2"/>
</dbReference>
<gene>
    <name evidence="4" type="ORF">ACHHYP_10757</name>
</gene>
<evidence type="ECO:0000256" key="1">
    <source>
        <dbReference type="ARBA" id="ARBA00001971"/>
    </source>
</evidence>
<evidence type="ECO:0000313" key="4">
    <source>
        <dbReference type="EMBL" id="OQR97532.1"/>
    </source>
</evidence>
<keyword evidence="3" id="KW-0479">Metal-binding</keyword>
<reference evidence="4 5" key="1">
    <citation type="journal article" date="2014" name="Genome Biol. Evol.">
        <title>The secreted proteins of Achlya hypogyna and Thraustotheca clavata identify the ancestral oomycete secretome and reveal gene acquisitions by horizontal gene transfer.</title>
        <authorList>
            <person name="Misner I."/>
            <person name="Blouin N."/>
            <person name="Leonard G."/>
            <person name="Richards T.A."/>
            <person name="Lane C.E."/>
        </authorList>
    </citation>
    <scope>NUCLEOTIDE SEQUENCE [LARGE SCALE GENOMIC DNA]</scope>
    <source>
        <strain evidence="4 5">ATCC 48635</strain>
    </source>
</reference>
<dbReference type="Gene3D" id="1.10.630.10">
    <property type="entry name" value="Cytochrome P450"/>
    <property type="match status" value="2"/>
</dbReference>
<dbReference type="GO" id="GO:0005506">
    <property type="term" value="F:iron ion binding"/>
    <property type="evidence" value="ECO:0007669"/>
    <property type="project" value="InterPro"/>
</dbReference>
<feature type="binding site" description="axial binding residue" evidence="3">
    <location>
        <position position="778"/>
    </location>
    <ligand>
        <name>heme</name>
        <dbReference type="ChEBI" id="CHEBI:30413"/>
    </ligand>
    <ligandPart>
        <name>Fe</name>
        <dbReference type="ChEBI" id="CHEBI:18248"/>
    </ligandPart>
</feature>
<dbReference type="CDD" id="cd00302">
    <property type="entry name" value="cytochrome_P450"/>
    <property type="match status" value="2"/>
</dbReference>
<dbReference type="InterPro" id="IPR050121">
    <property type="entry name" value="Cytochrome_P450_monoxygenase"/>
</dbReference>
<dbReference type="PANTHER" id="PTHR24305:SF166">
    <property type="entry name" value="CYTOCHROME P450 12A4, MITOCHONDRIAL-RELATED"/>
    <property type="match status" value="1"/>
</dbReference>
<dbReference type="EMBL" id="JNBR01000102">
    <property type="protein sequence ID" value="OQR97532.1"/>
    <property type="molecule type" value="Genomic_DNA"/>
</dbReference>
<dbReference type="Proteomes" id="UP000243579">
    <property type="component" value="Unassembled WGS sequence"/>
</dbReference>
<comment type="cofactor">
    <cofactor evidence="1 3">
        <name>heme</name>
        <dbReference type="ChEBI" id="CHEBI:30413"/>
    </cofactor>
</comment>
<dbReference type="GO" id="GO:0004497">
    <property type="term" value="F:monooxygenase activity"/>
    <property type="evidence" value="ECO:0007669"/>
    <property type="project" value="InterPro"/>
</dbReference>
<dbReference type="InterPro" id="IPR017972">
    <property type="entry name" value="Cyt_P450_CS"/>
</dbReference>
<accession>A0A1V9ZHQ8</accession>
<protein>
    <recommendedName>
        <fullName evidence="6">Cytochrome P450</fullName>
    </recommendedName>
</protein>
<evidence type="ECO:0000256" key="3">
    <source>
        <dbReference type="PIRSR" id="PIRSR602401-1"/>
    </source>
</evidence>
<proteinExistence type="inferred from homology"/>
<evidence type="ECO:0000256" key="2">
    <source>
        <dbReference type="ARBA" id="ARBA00010617"/>
    </source>
</evidence>
<dbReference type="InterPro" id="IPR036396">
    <property type="entry name" value="Cyt_P450_sf"/>
</dbReference>
<keyword evidence="5" id="KW-1185">Reference proteome</keyword>
<comment type="similarity">
    <text evidence="2">Belongs to the cytochrome P450 family.</text>
</comment>
<dbReference type="PROSITE" id="PS00086">
    <property type="entry name" value="CYTOCHROME_P450"/>
    <property type="match status" value="1"/>
</dbReference>
<dbReference type="PRINTS" id="PR00385">
    <property type="entry name" value="P450"/>
</dbReference>
<dbReference type="STRING" id="1202772.A0A1V9ZHQ8"/>
<comment type="caution">
    <text evidence="4">The sequence shown here is derived from an EMBL/GenBank/DDBJ whole genome shotgun (WGS) entry which is preliminary data.</text>
</comment>